<organism evidence="1 2">
    <name type="scientific">Avena sativa</name>
    <name type="common">Oat</name>
    <dbReference type="NCBI Taxonomy" id="4498"/>
    <lineage>
        <taxon>Eukaryota</taxon>
        <taxon>Viridiplantae</taxon>
        <taxon>Streptophyta</taxon>
        <taxon>Embryophyta</taxon>
        <taxon>Tracheophyta</taxon>
        <taxon>Spermatophyta</taxon>
        <taxon>Magnoliopsida</taxon>
        <taxon>Liliopsida</taxon>
        <taxon>Poales</taxon>
        <taxon>Poaceae</taxon>
        <taxon>BOP clade</taxon>
        <taxon>Pooideae</taxon>
        <taxon>Poodae</taxon>
        <taxon>Poeae</taxon>
        <taxon>Poeae Chloroplast Group 1 (Aveneae type)</taxon>
        <taxon>Aveninae</taxon>
        <taxon>Avena</taxon>
    </lineage>
</organism>
<name>A0ACD5UNW0_AVESA</name>
<reference evidence="1" key="2">
    <citation type="submission" date="2025-09" db="UniProtKB">
        <authorList>
            <consortium name="EnsemblPlants"/>
        </authorList>
    </citation>
    <scope>IDENTIFICATION</scope>
</reference>
<keyword evidence="2" id="KW-1185">Reference proteome</keyword>
<evidence type="ECO:0000313" key="1">
    <source>
        <dbReference type="EnsemblPlants" id="AVESA.00010b.r2.2CG0291760.1.CDS.1"/>
    </source>
</evidence>
<protein>
    <submittedName>
        <fullName evidence="1">Uncharacterized protein</fullName>
    </submittedName>
</protein>
<dbReference type="Proteomes" id="UP001732700">
    <property type="component" value="Chromosome 2C"/>
</dbReference>
<dbReference type="EnsemblPlants" id="AVESA.00010b.r2.2CG0291760.1">
    <property type="protein sequence ID" value="AVESA.00010b.r2.2CG0291760.1.CDS.1"/>
    <property type="gene ID" value="AVESA.00010b.r2.2CG0291760"/>
</dbReference>
<proteinExistence type="predicted"/>
<accession>A0ACD5UNW0</accession>
<sequence>MGLCMSSGAATVAAVQADGLTASTAMVLLPTGELREYTPPATAGRVLEDSVHTGAGWFLCDADAMGFEGAVSAMGEAEGLRPGQIYFVLPVEARRNGLRREDIAALAVRASAALVKKSSTGCGSGRRRRAGSVSPLVFAPPAEKVDQTSAYSYKTVPALAAKRRQVARAKSAGRMQPRFAPDLSAIPECDTSE</sequence>
<evidence type="ECO:0000313" key="2">
    <source>
        <dbReference type="Proteomes" id="UP001732700"/>
    </source>
</evidence>
<reference evidence="1" key="1">
    <citation type="submission" date="2021-05" db="EMBL/GenBank/DDBJ databases">
        <authorList>
            <person name="Scholz U."/>
            <person name="Mascher M."/>
            <person name="Fiebig A."/>
        </authorList>
    </citation>
    <scope>NUCLEOTIDE SEQUENCE [LARGE SCALE GENOMIC DNA]</scope>
</reference>